<name>A0A8B7CBZ3_PHODC</name>
<dbReference type="PANTHER" id="PTHR33203">
    <property type="entry name" value="OLEOSIN"/>
    <property type="match status" value="1"/>
</dbReference>
<dbReference type="PANTHER" id="PTHR33203:SF44">
    <property type="entry name" value="OLEOSIN 20.3 KDA"/>
    <property type="match status" value="1"/>
</dbReference>
<feature type="transmembrane region" description="Helical" evidence="10">
    <location>
        <begin position="33"/>
        <end position="52"/>
    </location>
</feature>
<keyword evidence="8 10" id="KW-0472">Membrane</keyword>
<gene>
    <name evidence="12" type="primary">LOC103711567</name>
</gene>
<dbReference type="GO" id="GO:0016020">
    <property type="term" value="C:membrane"/>
    <property type="evidence" value="ECO:0007669"/>
    <property type="project" value="UniProtKB-SubCell"/>
</dbReference>
<evidence type="ECO:0000256" key="10">
    <source>
        <dbReference type="SAM" id="Phobius"/>
    </source>
</evidence>
<protein>
    <submittedName>
        <fullName evidence="12">Oleosin 21.2 kDa-like</fullName>
    </submittedName>
</protein>
<feature type="transmembrane region" description="Helical" evidence="10">
    <location>
        <begin position="59"/>
        <end position="79"/>
    </location>
</feature>
<evidence type="ECO:0000313" key="11">
    <source>
        <dbReference type="Proteomes" id="UP000228380"/>
    </source>
</evidence>
<comment type="function">
    <text evidence="1">May have a structural role to stabilize the lipid body during desiccation of the seed by preventing coalescence of the oil. Probably interacts with both lipid and phospholipid moieties of lipid bodies. May also provide recognition signals for specific lipase anchorage in lipolysis during seedling growth.</text>
</comment>
<dbReference type="GO" id="GO:0050826">
    <property type="term" value="P:response to freezing"/>
    <property type="evidence" value="ECO:0007669"/>
    <property type="project" value="TreeGrafter"/>
</dbReference>
<sequence length="158" mass="16443">MAIMTEYESQYRPPPPAAVERIKIFLPEKVPSASQVLVAVTLLAIGGILLALSGITLTGTVIGLAVAAPLFVLFSPVLVPAAMAIGLAVTGLVASGALGLTALVALSWVVSYMRGRRRRPEGMEHAKRRMAEAAGRVGQRAKGVGQGIQEKAQEVAST</sequence>
<comment type="similarity">
    <text evidence="4">Belongs to the oleosin family.</text>
</comment>
<dbReference type="InterPro" id="IPR000136">
    <property type="entry name" value="Oleosin"/>
</dbReference>
<evidence type="ECO:0000256" key="2">
    <source>
        <dbReference type="ARBA" id="ARBA00004141"/>
    </source>
</evidence>
<dbReference type="RefSeq" id="XP_008795990.1">
    <property type="nucleotide sequence ID" value="XM_008797768.3"/>
</dbReference>
<dbReference type="Pfam" id="PF01277">
    <property type="entry name" value="Oleosin"/>
    <property type="match status" value="1"/>
</dbReference>
<evidence type="ECO:0000256" key="6">
    <source>
        <dbReference type="ARBA" id="ARBA00022692"/>
    </source>
</evidence>
<evidence type="ECO:0000313" key="12">
    <source>
        <dbReference type="RefSeq" id="XP_008795990.1"/>
    </source>
</evidence>
<dbReference type="GO" id="GO:0010344">
    <property type="term" value="P:seed oilbody biogenesis"/>
    <property type="evidence" value="ECO:0007669"/>
    <property type="project" value="TreeGrafter"/>
</dbReference>
<feature type="transmembrane region" description="Helical" evidence="10">
    <location>
        <begin position="85"/>
        <end position="110"/>
    </location>
</feature>
<evidence type="ECO:0000256" key="3">
    <source>
        <dbReference type="ARBA" id="ARBA00004502"/>
    </source>
</evidence>
<evidence type="ECO:0000256" key="5">
    <source>
        <dbReference type="ARBA" id="ARBA00022677"/>
    </source>
</evidence>
<organism evidence="11 12">
    <name type="scientific">Phoenix dactylifera</name>
    <name type="common">Date palm</name>
    <dbReference type="NCBI Taxonomy" id="42345"/>
    <lineage>
        <taxon>Eukaryota</taxon>
        <taxon>Viridiplantae</taxon>
        <taxon>Streptophyta</taxon>
        <taxon>Embryophyta</taxon>
        <taxon>Tracheophyta</taxon>
        <taxon>Spermatophyta</taxon>
        <taxon>Magnoliopsida</taxon>
        <taxon>Liliopsida</taxon>
        <taxon>Arecaceae</taxon>
        <taxon>Coryphoideae</taxon>
        <taxon>Phoeniceae</taxon>
        <taxon>Phoenix</taxon>
    </lineage>
</organism>
<dbReference type="KEGG" id="pda:103711567"/>
<keyword evidence="7 10" id="KW-1133">Transmembrane helix</keyword>
<reference evidence="11" key="1">
    <citation type="journal article" date="2019" name="Nat. Commun.">
        <title>Genome-wide association mapping of date palm fruit traits.</title>
        <authorList>
            <person name="Hazzouri K.M."/>
            <person name="Gros-Balthazard M."/>
            <person name="Flowers J.M."/>
            <person name="Copetti D."/>
            <person name="Lemansour A."/>
            <person name="Lebrun M."/>
            <person name="Masmoudi K."/>
            <person name="Ferrand S."/>
            <person name="Dhar M.I."/>
            <person name="Fresquez Z.A."/>
            <person name="Rosas U."/>
            <person name="Zhang J."/>
            <person name="Talag J."/>
            <person name="Lee S."/>
            <person name="Kudrna D."/>
            <person name="Powell R.F."/>
            <person name="Leitch I.J."/>
            <person name="Krueger R.R."/>
            <person name="Wing R.A."/>
            <person name="Amiri K.M.A."/>
            <person name="Purugganan M.D."/>
        </authorList>
    </citation>
    <scope>NUCLEOTIDE SEQUENCE [LARGE SCALE GENOMIC DNA]</scope>
    <source>
        <strain evidence="11">cv. Khalas</strain>
    </source>
</reference>
<dbReference type="Proteomes" id="UP000228380">
    <property type="component" value="Chromosome 15"/>
</dbReference>
<proteinExistence type="inferred from homology"/>
<keyword evidence="11" id="KW-1185">Reference proteome</keyword>
<reference evidence="12" key="2">
    <citation type="submission" date="2025-08" db="UniProtKB">
        <authorList>
            <consortium name="RefSeq"/>
        </authorList>
    </citation>
    <scope>IDENTIFICATION</scope>
    <source>
        <tissue evidence="12">Young leaves</tissue>
    </source>
</reference>
<evidence type="ECO:0000256" key="4">
    <source>
        <dbReference type="ARBA" id="ARBA00010858"/>
    </source>
</evidence>
<dbReference type="OrthoDB" id="1929188at2759"/>
<dbReference type="GeneID" id="103711567"/>
<comment type="subcellular location">
    <subcellularLocation>
        <location evidence="3">Lipid droplet</location>
    </subcellularLocation>
    <subcellularLocation>
        <location evidence="2">Membrane</location>
        <topology evidence="2">Multi-pass membrane protein</topology>
    </subcellularLocation>
</comment>
<feature type="region of interest" description="Disordered" evidence="9">
    <location>
        <begin position="130"/>
        <end position="158"/>
    </location>
</feature>
<evidence type="ECO:0000256" key="8">
    <source>
        <dbReference type="ARBA" id="ARBA00023136"/>
    </source>
</evidence>
<dbReference type="GO" id="GO:0019915">
    <property type="term" value="P:lipid storage"/>
    <property type="evidence" value="ECO:0007669"/>
    <property type="project" value="TreeGrafter"/>
</dbReference>
<evidence type="ECO:0000256" key="1">
    <source>
        <dbReference type="ARBA" id="ARBA00002582"/>
    </source>
</evidence>
<dbReference type="AlphaFoldDB" id="A0A8B7CBZ3"/>
<dbReference type="GO" id="GO:0012511">
    <property type="term" value="C:monolayer-surrounded lipid storage body"/>
    <property type="evidence" value="ECO:0007669"/>
    <property type="project" value="InterPro"/>
</dbReference>
<keyword evidence="5" id="KW-0551">Lipid droplet</keyword>
<evidence type="ECO:0000256" key="9">
    <source>
        <dbReference type="SAM" id="MobiDB-lite"/>
    </source>
</evidence>
<accession>A0A8B7CBZ3</accession>
<keyword evidence="6 10" id="KW-0812">Transmembrane</keyword>
<evidence type="ECO:0000256" key="7">
    <source>
        <dbReference type="ARBA" id="ARBA00022989"/>
    </source>
</evidence>